<organism evidence="9 10">
    <name type="scientific">Mycoplasmopsis bovirhinis</name>
    <dbReference type="NCBI Taxonomy" id="29553"/>
    <lineage>
        <taxon>Bacteria</taxon>
        <taxon>Bacillati</taxon>
        <taxon>Mycoplasmatota</taxon>
        <taxon>Mycoplasmoidales</taxon>
        <taxon>Metamycoplasmataceae</taxon>
        <taxon>Mycoplasmopsis</taxon>
    </lineage>
</organism>
<protein>
    <recommendedName>
        <fullName evidence="1 7">Transcriptional regulator MraZ</fullName>
    </recommendedName>
</protein>
<evidence type="ECO:0000313" key="10">
    <source>
        <dbReference type="Proteomes" id="UP000289952"/>
    </source>
</evidence>
<name>A0A449ACG2_9BACT</name>
<dbReference type="GO" id="GO:0005737">
    <property type="term" value="C:cytoplasm"/>
    <property type="evidence" value="ECO:0007669"/>
    <property type="project" value="UniProtKB-UniRule"/>
</dbReference>
<sequence length="148" mass="16862">MSNIIYGTHSRNMDGKNRVVLPPHIKEYLGANFMISIGFDGNADLRTKEEFAKYILMLENQSVFDKKARIITRSILGNSFEVTLDNMNRISLPKQVVDRLNIQKEIIFIGVGTLVELWSAESYNSFVNEHSLEDIAAIAQELSQKNNR</sequence>
<dbReference type="Pfam" id="PF02381">
    <property type="entry name" value="MraZ"/>
    <property type="match status" value="2"/>
</dbReference>
<evidence type="ECO:0000256" key="6">
    <source>
        <dbReference type="ARBA" id="ARBA00023163"/>
    </source>
</evidence>
<evidence type="ECO:0000313" key="9">
    <source>
        <dbReference type="EMBL" id="VEU62589.1"/>
    </source>
</evidence>
<dbReference type="SUPFAM" id="SSF89447">
    <property type="entry name" value="AbrB/MazE/MraZ-like"/>
    <property type="match status" value="1"/>
</dbReference>
<proteinExistence type="inferred from homology"/>
<evidence type="ECO:0000256" key="4">
    <source>
        <dbReference type="ARBA" id="ARBA00023015"/>
    </source>
</evidence>
<keyword evidence="2 7" id="KW-0963">Cytoplasm</keyword>
<evidence type="ECO:0000256" key="5">
    <source>
        <dbReference type="ARBA" id="ARBA00023125"/>
    </source>
</evidence>
<feature type="domain" description="SpoVT-AbrB" evidence="8">
    <location>
        <begin position="8"/>
        <end position="50"/>
    </location>
</feature>
<dbReference type="GO" id="GO:0009295">
    <property type="term" value="C:nucleoid"/>
    <property type="evidence" value="ECO:0007669"/>
    <property type="project" value="UniProtKB-SubCell"/>
</dbReference>
<dbReference type="GO" id="GO:2000143">
    <property type="term" value="P:negative regulation of DNA-templated transcription initiation"/>
    <property type="evidence" value="ECO:0007669"/>
    <property type="project" value="TreeGrafter"/>
</dbReference>
<dbReference type="GO" id="GO:0003700">
    <property type="term" value="F:DNA-binding transcription factor activity"/>
    <property type="evidence" value="ECO:0007669"/>
    <property type="project" value="UniProtKB-UniRule"/>
</dbReference>
<dbReference type="RefSeq" id="WP_129620904.1">
    <property type="nucleotide sequence ID" value="NZ_LR214972.1"/>
</dbReference>
<keyword evidence="4 7" id="KW-0805">Transcription regulation</keyword>
<evidence type="ECO:0000256" key="2">
    <source>
        <dbReference type="ARBA" id="ARBA00022490"/>
    </source>
</evidence>
<dbReference type="Gene3D" id="3.40.1550.20">
    <property type="entry name" value="Transcriptional regulator MraZ domain"/>
    <property type="match status" value="1"/>
</dbReference>
<dbReference type="CDD" id="cd16321">
    <property type="entry name" value="MraZ_C"/>
    <property type="match status" value="1"/>
</dbReference>
<dbReference type="InterPro" id="IPR037914">
    <property type="entry name" value="SpoVT-AbrB_sf"/>
</dbReference>
<dbReference type="OrthoDB" id="9807753at2"/>
<feature type="domain" description="SpoVT-AbrB" evidence="8">
    <location>
        <begin position="79"/>
        <end position="122"/>
    </location>
</feature>
<dbReference type="GO" id="GO:0000976">
    <property type="term" value="F:transcription cis-regulatory region binding"/>
    <property type="evidence" value="ECO:0007669"/>
    <property type="project" value="TreeGrafter"/>
</dbReference>
<accession>A0A449ACG2</accession>
<reference evidence="9 10" key="1">
    <citation type="submission" date="2019-01" db="EMBL/GenBank/DDBJ databases">
        <authorList>
            <consortium name="Pathogen Informatics"/>
        </authorList>
    </citation>
    <scope>NUCLEOTIDE SEQUENCE [LARGE SCALE GENOMIC DNA]</scope>
    <source>
        <strain evidence="9 10">NCTC10118</strain>
    </source>
</reference>
<dbReference type="Proteomes" id="UP000289952">
    <property type="component" value="Chromosome"/>
</dbReference>
<dbReference type="InterPro" id="IPR035642">
    <property type="entry name" value="MraZ_N"/>
</dbReference>
<dbReference type="CDD" id="cd16320">
    <property type="entry name" value="MraZ_N"/>
    <property type="match status" value="1"/>
</dbReference>
<dbReference type="PANTHER" id="PTHR34701">
    <property type="entry name" value="TRANSCRIPTIONAL REGULATOR MRAZ"/>
    <property type="match status" value="1"/>
</dbReference>
<comment type="similarity">
    <text evidence="7">Belongs to the MraZ family.</text>
</comment>
<comment type="subcellular location">
    <subcellularLocation>
        <location evidence="7">Cytoplasm</location>
        <location evidence="7">Nucleoid</location>
    </subcellularLocation>
</comment>
<comment type="subunit">
    <text evidence="7">Forms oligomers.</text>
</comment>
<dbReference type="InterPro" id="IPR007159">
    <property type="entry name" value="SpoVT-AbrB_dom"/>
</dbReference>
<dbReference type="AlphaFoldDB" id="A0A449ACG2"/>
<evidence type="ECO:0000259" key="8">
    <source>
        <dbReference type="PROSITE" id="PS51740"/>
    </source>
</evidence>
<dbReference type="HAMAP" id="MF_01008">
    <property type="entry name" value="MraZ"/>
    <property type="match status" value="1"/>
</dbReference>
<keyword evidence="9" id="KW-0131">Cell cycle</keyword>
<gene>
    <name evidence="7 9" type="primary">mraZ</name>
    <name evidence="9" type="ORF">NCTC10118_00064</name>
</gene>
<dbReference type="InterPro" id="IPR035644">
    <property type="entry name" value="MraZ_C"/>
</dbReference>
<dbReference type="PROSITE" id="PS51740">
    <property type="entry name" value="SPOVT_ABRB"/>
    <property type="match status" value="2"/>
</dbReference>
<evidence type="ECO:0000256" key="1">
    <source>
        <dbReference type="ARBA" id="ARBA00013860"/>
    </source>
</evidence>
<keyword evidence="10" id="KW-1185">Reference proteome</keyword>
<dbReference type="InterPro" id="IPR003444">
    <property type="entry name" value="MraZ"/>
</dbReference>
<dbReference type="GO" id="GO:0051301">
    <property type="term" value="P:cell division"/>
    <property type="evidence" value="ECO:0007669"/>
    <property type="project" value="UniProtKB-KW"/>
</dbReference>
<dbReference type="PANTHER" id="PTHR34701:SF1">
    <property type="entry name" value="TRANSCRIPTIONAL REGULATOR MRAZ"/>
    <property type="match status" value="1"/>
</dbReference>
<evidence type="ECO:0000256" key="7">
    <source>
        <dbReference type="HAMAP-Rule" id="MF_01008"/>
    </source>
</evidence>
<dbReference type="InterPro" id="IPR020603">
    <property type="entry name" value="MraZ_dom"/>
</dbReference>
<keyword evidence="5 7" id="KW-0238">DNA-binding</keyword>
<keyword evidence="3" id="KW-0677">Repeat</keyword>
<keyword evidence="9" id="KW-0132">Cell division</keyword>
<keyword evidence="6 7" id="KW-0804">Transcription</keyword>
<dbReference type="InterPro" id="IPR038619">
    <property type="entry name" value="MraZ_sf"/>
</dbReference>
<evidence type="ECO:0000256" key="3">
    <source>
        <dbReference type="ARBA" id="ARBA00022737"/>
    </source>
</evidence>
<dbReference type="EMBL" id="LR214972">
    <property type="protein sequence ID" value="VEU62589.1"/>
    <property type="molecule type" value="Genomic_DNA"/>
</dbReference>